<evidence type="ECO:0000313" key="3">
    <source>
        <dbReference type="Proteomes" id="UP000762676"/>
    </source>
</evidence>
<protein>
    <submittedName>
        <fullName evidence="2">Uncharacterized protein</fullName>
    </submittedName>
</protein>
<proteinExistence type="predicted"/>
<name>A0AAV4J2V7_9GAST</name>
<evidence type="ECO:0000256" key="1">
    <source>
        <dbReference type="SAM" id="Coils"/>
    </source>
</evidence>
<evidence type="ECO:0000313" key="2">
    <source>
        <dbReference type="EMBL" id="GFS16220.1"/>
    </source>
</evidence>
<keyword evidence="3" id="KW-1185">Reference proteome</keyword>
<organism evidence="2 3">
    <name type="scientific">Elysia marginata</name>
    <dbReference type="NCBI Taxonomy" id="1093978"/>
    <lineage>
        <taxon>Eukaryota</taxon>
        <taxon>Metazoa</taxon>
        <taxon>Spiralia</taxon>
        <taxon>Lophotrochozoa</taxon>
        <taxon>Mollusca</taxon>
        <taxon>Gastropoda</taxon>
        <taxon>Heterobranchia</taxon>
        <taxon>Euthyneura</taxon>
        <taxon>Panpulmonata</taxon>
        <taxon>Sacoglossa</taxon>
        <taxon>Placobranchoidea</taxon>
        <taxon>Plakobranchidae</taxon>
        <taxon>Elysia</taxon>
    </lineage>
</organism>
<feature type="coiled-coil region" evidence="1">
    <location>
        <begin position="56"/>
        <end position="101"/>
    </location>
</feature>
<gene>
    <name evidence="2" type="ORF">ElyMa_001467200</name>
</gene>
<reference evidence="2 3" key="1">
    <citation type="journal article" date="2021" name="Elife">
        <title>Chloroplast acquisition without the gene transfer in kleptoplastic sea slugs, Plakobranchus ocellatus.</title>
        <authorList>
            <person name="Maeda T."/>
            <person name="Takahashi S."/>
            <person name="Yoshida T."/>
            <person name="Shimamura S."/>
            <person name="Takaki Y."/>
            <person name="Nagai Y."/>
            <person name="Toyoda A."/>
            <person name="Suzuki Y."/>
            <person name="Arimoto A."/>
            <person name="Ishii H."/>
            <person name="Satoh N."/>
            <person name="Nishiyama T."/>
            <person name="Hasebe M."/>
            <person name="Maruyama T."/>
            <person name="Minagawa J."/>
            <person name="Obokata J."/>
            <person name="Shigenobu S."/>
        </authorList>
    </citation>
    <scope>NUCLEOTIDE SEQUENCE [LARGE SCALE GENOMIC DNA]</scope>
</reference>
<dbReference type="AlphaFoldDB" id="A0AAV4J2V7"/>
<accession>A0AAV4J2V7</accession>
<keyword evidence="1" id="KW-0175">Coiled coil</keyword>
<sequence>MPNSKRRKNYQSDDYRDNVQLDIIQNLKLLENKIEKIRNFNTQKLLDELEHLRGIVHDLQVENFDMTREVKHLKEEIAVLVDEIQETRQNITESKQNQLEQHIRRNNLRIFGVSDKNKYERAEETTNIVK</sequence>
<dbReference type="EMBL" id="BMAT01002889">
    <property type="protein sequence ID" value="GFS16220.1"/>
    <property type="molecule type" value="Genomic_DNA"/>
</dbReference>
<comment type="caution">
    <text evidence="2">The sequence shown here is derived from an EMBL/GenBank/DDBJ whole genome shotgun (WGS) entry which is preliminary data.</text>
</comment>
<dbReference type="Proteomes" id="UP000762676">
    <property type="component" value="Unassembled WGS sequence"/>
</dbReference>